<accession>A0A3M0B766</accession>
<dbReference type="GO" id="GO:0008836">
    <property type="term" value="F:diaminopimelate decarboxylase activity"/>
    <property type="evidence" value="ECO:0007669"/>
    <property type="project" value="TreeGrafter"/>
</dbReference>
<dbReference type="EMBL" id="REFO01000018">
    <property type="protein sequence ID" value="RMA92476.1"/>
    <property type="molecule type" value="Genomic_DNA"/>
</dbReference>
<feature type="domain" description="Orn/DAP/Arg decarboxylase 2 N-terminal" evidence="3">
    <location>
        <begin position="64"/>
        <end position="309"/>
    </location>
</feature>
<dbReference type="PANTHER" id="PTHR43727:SF2">
    <property type="entry name" value="GROUP IV DECARBOXYLASE"/>
    <property type="match status" value="1"/>
</dbReference>
<dbReference type="SUPFAM" id="SSF50621">
    <property type="entry name" value="Alanine racemase C-terminal domain-like"/>
    <property type="match status" value="1"/>
</dbReference>
<evidence type="ECO:0000256" key="2">
    <source>
        <dbReference type="ARBA" id="ARBA00022898"/>
    </source>
</evidence>
<dbReference type="Gene3D" id="2.40.37.10">
    <property type="entry name" value="Lyase, Ornithine Decarboxylase, Chain A, domain 1"/>
    <property type="match status" value="1"/>
</dbReference>
<keyword evidence="2" id="KW-0663">Pyridoxal phosphate</keyword>
<sequence>MKKKYEKPVITKIETGFMNKFGSSPYYARKIRKDIDGITIDELVNKYGSPLFVISERKLRENYRKMYNAFASRYPNVQFGWSYKTNYLQAVCAILHQEGAIAEVVSAFEYEKARKLGIEGKDIIFNGPHKPIEILEIAAKEGAMINIDHFDEILDLEKVADKLGKQIKVAIRLNMDTGIHPQWSRFGFNLETGQAMDAVKRIAAGGKLILNGLHCHIGTFIIEPEAYAKEVEKMVKFAYEIENNFGFKIEYLDIGGGFPSKNRLKGTYLSPDVLIPSIDEYAEKITEALYSNLRPGDFPKLFIESGRAIIDEAEYLITTIFASKRLPDGRKAYIADAGVNLLFTAFWYKFNIEIDREVYGANEPSVIYGPLCMNIDVIEEGTSLPPLERGTRLIFSPVGAYNNTQWMQFIEYRPNIVMIMEDGTVEVVREKEDLTDIENRERLPEKLKIK</sequence>
<dbReference type="AlphaFoldDB" id="A0A3M0B766"/>
<dbReference type="GO" id="GO:0009089">
    <property type="term" value="P:lysine biosynthetic process via diaminopimelate"/>
    <property type="evidence" value="ECO:0007669"/>
    <property type="project" value="TreeGrafter"/>
</dbReference>
<proteinExistence type="predicted"/>
<dbReference type="Proteomes" id="UP000280842">
    <property type="component" value="Unassembled WGS sequence"/>
</dbReference>
<evidence type="ECO:0000313" key="5">
    <source>
        <dbReference type="Proteomes" id="UP000280842"/>
    </source>
</evidence>
<dbReference type="RefSeq" id="WP_121923814.1">
    <property type="nucleotide sequence ID" value="NZ_REFO01000018.1"/>
</dbReference>
<dbReference type="InterPro" id="IPR022657">
    <property type="entry name" value="De-COase2_CS"/>
</dbReference>
<dbReference type="InterPro" id="IPR009006">
    <property type="entry name" value="Ala_racemase/Decarboxylase_C"/>
</dbReference>
<keyword evidence="5" id="KW-1185">Reference proteome</keyword>
<dbReference type="InterPro" id="IPR022644">
    <property type="entry name" value="De-COase2_N"/>
</dbReference>
<dbReference type="PROSITE" id="PS00879">
    <property type="entry name" value="ODR_DC_2_2"/>
    <property type="match status" value="1"/>
</dbReference>
<dbReference type="Pfam" id="PF02784">
    <property type="entry name" value="Orn_Arg_deC_N"/>
    <property type="match status" value="1"/>
</dbReference>
<dbReference type="CDD" id="cd06841">
    <property type="entry name" value="PLPDE_III_MccE_like"/>
    <property type="match status" value="1"/>
</dbReference>
<comment type="caution">
    <text evidence="4">The sequence shown here is derived from an EMBL/GenBank/DDBJ whole genome shotgun (WGS) entry which is preliminary data.</text>
</comment>
<organism evidence="4 5">
    <name type="scientific">Hydrogenothermus marinus</name>
    <dbReference type="NCBI Taxonomy" id="133270"/>
    <lineage>
        <taxon>Bacteria</taxon>
        <taxon>Pseudomonadati</taxon>
        <taxon>Aquificota</taxon>
        <taxon>Aquificia</taxon>
        <taxon>Aquificales</taxon>
        <taxon>Hydrogenothermaceae</taxon>
        <taxon>Hydrogenothermus</taxon>
    </lineage>
</organism>
<dbReference type="PANTHER" id="PTHR43727">
    <property type="entry name" value="DIAMINOPIMELATE DECARBOXYLASE"/>
    <property type="match status" value="1"/>
</dbReference>
<reference evidence="4 5" key="1">
    <citation type="submission" date="2018-10" db="EMBL/GenBank/DDBJ databases">
        <title>Genomic Encyclopedia of Archaeal and Bacterial Type Strains, Phase II (KMG-II): from individual species to whole genera.</title>
        <authorList>
            <person name="Goeker M."/>
        </authorList>
    </citation>
    <scope>NUCLEOTIDE SEQUENCE [LARGE SCALE GENOMIC DNA]</scope>
    <source>
        <strain evidence="4 5">VM1</strain>
    </source>
</reference>
<evidence type="ECO:0000259" key="3">
    <source>
        <dbReference type="Pfam" id="PF02784"/>
    </source>
</evidence>
<comment type="cofactor">
    <cofactor evidence="1">
        <name>pyridoxal 5'-phosphate</name>
        <dbReference type="ChEBI" id="CHEBI:597326"/>
    </cofactor>
</comment>
<evidence type="ECO:0000256" key="1">
    <source>
        <dbReference type="ARBA" id="ARBA00001933"/>
    </source>
</evidence>
<evidence type="ECO:0000313" key="4">
    <source>
        <dbReference type="EMBL" id="RMA92476.1"/>
    </source>
</evidence>
<dbReference type="OrthoDB" id="9805604at2"/>
<name>A0A3M0B766_9AQUI</name>
<dbReference type="InterPro" id="IPR029066">
    <property type="entry name" value="PLP-binding_barrel"/>
</dbReference>
<protein>
    <submittedName>
        <fullName evidence="4">Diaminopimelate decarboxylase</fullName>
    </submittedName>
</protein>
<dbReference type="SUPFAM" id="SSF51419">
    <property type="entry name" value="PLP-binding barrel"/>
    <property type="match status" value="1"/>
</dbReference>
<gene>
    <name evidence="4" type="ORF">CLV39_1724</name>
</gene>
<dbReference type="Gene3D" id="3.20.20.10">
    <property type="entry name" value="Alanine racemase"/>
    <property type="match status" value="1"/>
</dbReference>